<reference evidence="2 3" key="1">
    <citation type="journal article" date="2018" name="Nat. Biotechnol.">
        <title>A standardized bacterial taxonomy based on genome phylogeny substantially revises the tree of life.</title>
        <authorList>
            <person name="Parks D.H."/>
            <person name="Chuvochina M."/>
            <person name="Waite D.W."/>
            <person name="Rinke C."/>
            <person name="Skarshewski A."/>
            <person name="Chaumeil P.A."/>
            <person name="Hugenholtz P."/>
        </authorList>
    </citation>
    <scope>NUCLEOTIDE SEQUENCE [LARGE SCALE GENOMIC DNA]</scope>
    <source>
        <strain evidence="2">UBA11247</strain>
    </source>
</reference>
<protein>
    <submittedName>
        <fullName evidence="2">Magnesium transporter</fullName>
    </submittedName>
</protein>
<gene>
    <name evidence="2" type="ORF">DIW82_10955</name>
</gene>
<evidence type="ECO:0000259" key="1">
    <source>
        <dbReference type="Pfam" id="PF00571"/>
    </source>
</evidence>
<dbReference type="SUPFAM" id="SSF54631">
    <property type="entry name" value="CBS-domain pair"/>
    <property type="match status" value="1"/>
</dbReference>
<proteinExistence type="predicted"/>
<dbReference type="Gene3D" id="3.10.580.10">
    <property type="entry name" value="CBS-domain"/>
    <property type="match status" value="1"/>
</dbReference>
<dbReference type="Proteomes" id="UP000261739">
    <property type="component" value="Unassembled WGS sequence"/>
</dbReference>
<accession>A0A3D4T186</accession>
<dbReference type="PANTHER" id="PTHR43773:SF1">
    <property type="entry name" value="MAGNESIUM TRANSPORTER MGTE"/>
    <property type="match status" value="1"/>
</dbReference>
<dbReference type="InterPro" id="IPR000644">
    <property type="entry name" value="CBS_dom"/>
</dbReference>
<dbReference type="Pfam" id="PF00571">
    <property type="entry name" value="CBS"/>
    <property type="match status" value="1"/>
</dbReference>
<name>A0A3D4T186_9CORY</name>
<feature type="non-terminal residue" evidence="2">
    <location>
        <position position="74"/>
    </location>
</feature>
<feature type="domain" description="CBS" evidence="1">
    <location>
        <begin position="1"/>
        <end position="25"/>
    </location>
</feature>
<sequence length="74" mass="8181">ALPVVDDENRFLGMITVDDAMEILEDEATEDAYRAGGSEPLEQPYLTATVFDIARKRGTWLLVLINTAVLTINV</sequence>
<evidence type="ECO:0000313" key="3">
    <source>
        <dbReference type="Proteomes" id="UP000261739"/>
    </source>
</evidence>
<dbReference type="InterPro" id="IPR006669">
    <property type="entry name" value="MgtE_transporter"/>
</dbReference>
<dbReference type="PANTHER" id="PTHR43773">
    <property type="entry name" value="MAGNESIUM TRANSPORTER MGTE"/>
    <property type="match status" value="1"/>
</dbReference>
<evidence type="ECO:0000313" key="2">
    <source>
        <dbReference type="EMBL" id="HCT15273.1"/>
    </source>
</evidence>
<dbReference type="GO" id="GO:0016020">
    <property type="term" value="C:membrane"/>
    <property type="evidence" value="ECO:0007669"/>
    <property type="project" value="InterPro"/>
</dbReference>
<dbReference type="EMBL" id="DQID01000280">
    <property type="protein sequence ID" value="HCT15273.1"/>
    <property type="molecule type" value="Genomic_DNA"/>
</dbReference>
<organism evidence="2 3">
    <name type="scientific">Corynebacterium nuruki</name>
    <dbReference type="NCBI Taxonomy" id="1032851"/>
    <lineage>
        <taxon>Bacteria</taxon>
        <taxon>Bacillati</taxon>
        <taxon>Actinomycetota</taxon>
        <taxon>Actinomycetes</taxon>
        <taxon>Mycobacteriales</taxon>
        <taxon>Corynebacteriaceae</taxon>
        <taxon>Corynebacterium</taxon>
    </lineage>
</organism>
<comment type="caution">
    <text evidence="2">The sequence shown here is derived from an EMBL/GenBank/DDBJ whole genome shotgun (WGS) entry which is preliminary data.</text>
</comment>
<dbReference type="InterPro" id="IPR046342">
    <property type="entry name" value="CBS_dom_sf"/>
</dbReference>
<feature type="non-terminal residue" evidence="2">
    <location>
        <position position="1"/>
    </location>
</feature>
<dbReference type="AlphaFoldDB" id="A0A3D4T186"/>
<dbReference type="GO" id="GO:0015095">
    <property type="term" value="F:magnesium ion transmembrane transporter activity"/>
    <property type="evidence" value="ECO:0007669"/>
    <property type="project" value="InterPro"/>
</dbReference>